<dbReference type="RefSeq" id="XP_062625101.1">
    <property type="nucleotide sequence ID" value="XM_062769117.1"/>
</dbReference>
<keyword evidence="11" id="KW-1185">Reference proteome</keyword>
<keyword evidence="7" id="KW-0472">Membrane</keyword>
<comment type="cofactor">
    <cofactor evidence="1">
        <name>FAD</name>
        <dbReference type="ChEBI" id="CHEBI:57692"/>
    </cofactor>
</comment>
<feature type="chain" id="PRO_5041900081" evidence="8">
    <location>
        <begin position="21"/>
        <end position="837"/>
    </location>
</feature>
<dbReference type="GO" id="GO:0050660">
    <property type="term" value="F:flavin adenine dinucleotide binding"/>
    <property type="evidence" value="ECO:0007669"/>
    <property type="project" value="InterPro"/>
</dbReference>
<proteinExistence type="inferred from homology"/>
<dbReference type="InterPro" id="IPR000172">
    <property type="entry name" value="GMC_OxRdtase_N"/>
</dbReference>
<dbReference type="PANTHER" id="PTHR11552">
    <property type="entry name" value="GLUCOSE-METHANOL-CHOLINE GMC OXIDOREDUCTASE"/>
    <property type="match status" value="1"/>
</dbReference>
<dbReference type="Gene3D" id="3.50.50.60">
    <property type="entry name" value="FAD/NAD(P)-binding domain"/>
    <property type="match status" value="1"/>
</dbReference>
<feature type="region of interest" description="Disordered" evidence="6">
    <location>
        <begin position="700"/>
        <end position="736"/>
    </location>
</feature>
<keyword evidence="3" id="KW-0285">Flavoprotein</keyword>
<dbReference type="InterPro" id="IPR007867">
    <property type="entry name" value="GMC_OxRtase_C"/>
</dbReference>
<dbReference type="GO" id="GO:0016614">
    <property type="term" value="F:oxidoreductase activity, acting on CH-OH group of donors"/>
    <property type="evidence" value="ECO:0007669"/>
    <property type="project" value="InterPro"/>
</dbReference>
<evidence type="ECO:0000256" key="1">
    <source>
        <dbReference type="ARBA" id="ARBA00001974"/>
    </source>
</evidence>
<feature type="domain" description="Glucose-methanol-choline oxidoreductase N-terminal" evidence="9">
    <location>
        <begin position="367"/>
        <end position="381"/>
    </location>
</feature>
<dbReference type="SUPFAM" id="SSF54373">
    <property type="entry name" value="FAD-linked reductases, C-terminal domain"/>
    <property type="match status" value="1"/>
</dbReference>
<evidence type="ECO:0000256" key="8">
    <source>
        <dbReference type="SAM" id="SignalP"/>
    </source>
</evidence>
<evidence type="ECO:0000256" key="3">
    <source>
        <dbReference type="ARBA" id="ARBA00022630"/>
    </source>
</evidence>
<evidence type="ECO:0000256" key="5">
    <source>
        <dbReference type="ARBA" id="ARBA00023002"/>
    </source>
</evidence>
<dbReference type="Pfam" id="PF05199">
    <property type="entry name" value="GMC_oxred_C"/>
    <property type="match status" value="1"/>
</dbReference>
<evidence type="ECO:0000313" key="11">
    <source>
        <dbReference type="Proteomes" id="UP000827549"/>
    </source>
</evidence>
<evidence type="ECO:0000256" key="4">
    <source>
        <dbReference type="ARBA" id="ARBA00022827"/>
    </source>
</evidence>
<evidence type="ECO:0000259" key="9">
    <source>
        <dbReference type="PROSITE" id="PS00624"/>
    </source>
</evidence>
<name>A0AAF0Y6C6_9TREE</name>
<dbReference type="Pfam" id="PF00732">
    <property type="entry name" value="GMC_oxred_N"/>
    <property type="match status" value="1"/>
</dbReference>
<dbReference type="InterPro" id="IPR036188">
    <property type="entry name" value="FAD/NAD-bd_sf"/>
</dbReference>
<dbReference type="PANTHER" id="PTHR11552:SF218">
    <property type="entry name" value="GLUCOSE-METHANOL-CHOLINE OXIDOREDUCTASE N-TERMINAL DOMAIN-CONTAINING PROTEIN"/>
    <property type="match status" value="1"/>
</dbReference>
<evidence type="ECO:0000313" key="10">
    <source>
        <dbReference type="EMBL" id="WOO79069.1"/>
    </source>
</evidence>
<evidence type="ECO:0000256" key="6">
    <source>
        <dbReference type="SAM" id="MobiDB-lite"/>
    </source>
</evidence>
<dbReference type="InterPro" id="IPR027424">
    <property type="entry name" value="Glucose_Oxidase_domain_2"/>
</dbReference>
<dbReference type="AlphaFoldDB" id="A0AAF0Y6C6"/>
<keyword evidence="5" id="KW-0560">Oxidoreductase</keyword>
<dbReference type="Proteomes" id="UP000827549">
    <property type="component" value="Chromosome 2"/>
</dbReference>
<evidence type="ECO:0000256" key="2">
    <source>
        <dbReference type="ARBA" id="ARBA00010790"/>
    </source>
</evidence>
<organism evidence="10 11">
    <name type="scientific">Vanrija pseudolonga</name>
    <dbReference type="NCBI Taxonomy" id="143232"/>
    <lineage>
        <taxon>Eukaryota</taxon>
        <taxon>Fungi</taxon>
        <taxon>Dikarya</taxon>
        <taxon>Basidiomycota</taxon>
        <taxon>Agaricomycotina</taxon>
        <taxon>Tremellomycetes</taxon>
        <taxon>Trichosporonales</taxon>
        <taxon>Trichosporonaceae</taxon>
        <taxon>Vanrija</taxon>
    </lineage>
</organism>
<feature type="region of interest" description="Disordered" evidence="6">
    <location>
        <begin position="800"/>
        <end position="837"/>
    </location>
</feature>
<feature type="compositionally biased region" description="Gly residues" evidence="6">
    <location>
        <begin position="707"/>
        <end position="729"/>
    </location>
</feature>
<accession>A0AAF0Y6C6</accession>
<dbReference type="InterPro" id="IPR012132">
    <property type="entry name" value="GMC_OxRdtase"/>
</dbReference>
<dbReference type="EMBL" id="CP086715">
    <property type="protein sequence ID" value="WOO79069.1"/>
    <property type="molecule type" value="Genomic_DNA"/>
</dbReference>
<keyword evidence="7" id="KW-0812">Transmembrane</keyword>
<feature type="region of interest" description="Disordered" evidence="6">
    <location>
        <begin position="23"/>
        <end position="67"/>
    </location>
</feature>
<keyword evidence="4" id="KW-0274">FAD</keyword>
<dbReference type="SUPFAM" id="SSF51905">
    <property type="entry name" value="FAD/NAD(P)-binding domain"/>
    <property type="match status" value="1"/>
</dbReference>
<feature type="signal peptide" evidence="8">
    <location>
        <begin position="1"/>
        <end position="20"/>
    </location>
</feature>
<gene>
    <name evidence="10" type="primary">gox_0</name>
    <name evidence="10" type="ORF">LOC62_02G002606</name>
</gene>
<reference evidence="10" key="1">
    <citation type="submission" date="2023-10" db="EMBL/GenBank/DDBJ databases">
        <authorList>
            <person name="Noh H."/>
        </authorList>
    </citation>
    <scope>NUCLEOTIDE SEQUENCE</scope>
    <source>
        <strain evidence="10">DUCC4014</strain>
    </source>
</reference>
<dbReference type="GeneID" id="87805853"/>
<sequence>MLHTLILTLAALSSTAPVFGLGQGGRGGAGRAGRSDSNIQPVHPVARSPLDSDYHHQKRSAENDPYDNLPRTLLKRSITSNVADVVGKSFDFVIVGGGLAGLTAASRLSEWSNFTVLVVEAGGDGSDVQIQEEVPGFSYMKGLTSTAYGWNFTTVNQTDCSNLSKHWPLGRGLGGSAAVNGMFWGRASAQEYDSWAALNPGGEQTWNWAEVDKYIKKSENFVPPDAAQASEFHIPSNVSAHGQGGPIQIGHTQYIFPITSNWIPTWEALGFTAKDLAAGDTHGVTITPSTLNPVNQTRSDSLRGYIQAAPPRPNLVILTGQQGTKLLFNGTKDAKGNVAATGVQFQAAPGAPVYTVNVTQEVIVTSGTVGTPKILQLSGVGPANVLTPLGITPIIDLPVGYNLQDHVAFNLQFNTVPGVETWYNLATNATLQADALAIWQANHTGPLTYVNEATGCKCRHVLADLCPNPPDITATDINAVSLGTIDINATVAVVTAKHGLPASVQKGLAAQYALQQQWLSTNVGQFEVILHLWGANAQNIVIQVAFQHAYTRGTSFIASTDPFAAPLIDPSYFGVDTDLALAQAGIAWVRKLAATQPLAGVLTGESTPGANVTGDALNTYIKSVAGTEFHPMGTCSMLPRDSGGVVDTNLVVYGTSNVRVLDSSIIPIEISAHLMATTYGIAEKGADIIKGQHWAVGKAQANNGTSDVGGGNGGKGGGNGNGNGNGGNSGTHSSASGLSTGARAGIAVGAIVGGLGIIGLAVWFFIRKLHKRPVSPTHDHAGWYNSDSYTSADGVPVAQVASKHSRVGGSTGSHPSVGHRPLHALTPGSSPAKPPPH</sequence>
<keyword evidence="8" id="KW-0732">Signal</keyword>
<dbReference type="Gene3D" id="4.10.450.10">
    <property type="entry name" value="Glucose Oxidase, domain 2"/>
    <property type="match status" value="1"/>
</dbReference>
<feature type="compositionally biased region" description="Basic and acidic residues" evidence="6">
    <location>
        <begin position="50"/>
        <end position="62"/>
    </location>
</feature>
<feature type="transmembrane region" description="Helical" evidence="7">
    <location>
        <begin position="744"/>
        <end position="766"/>
    </location>
</feature>
<dbReference type="Gene3D" id="3.30.560.10">
    <property type="entry name" value="Glucose Oxidase, domain 3"/>
    <property type="match status" value="1"/>
</dbReference>
<dbReference type="PROSITE" id="PS00624">
    <property type="entry name" value="GMC_OXRED_2"/>
    <property type="match status" value="1"/>
</dbReference>
<protein>
    <submittedName>
        <fullName evidence="10">Glucose oxidase</fullName>
    </submittedName>
</protein>
<comment type="similarity">
    <text evidence="2">Belongs to the GMC oxidoreductase family.</text>
</comment>
<evidence type="ECO:0000256" key="7">
    <source>
        <dbReference type="SAM" id="Phobius"/>
    </source>
</evidence>
<keyword evidence="7" id="KW-1133">Transmembrane helix</keyword>